<dbReference type="InterPro" id="IPR051311">
    <property type="entry name" value="DedA_domain"/>
</dbReference>
<gene>
    <name evidence="3" type="primary">yqaA</name>
    <name evidence="3" type="ORF">OCH7691_01373</name>
</gene>
<evidence type="ECO:0000256" key="1">
    <source>
        <dbReference type="SAM" id="Phobius"/>
    </source>
</evidence>
<dbReference type="InParanoid" id="A0A1Y5SAV2"/>
<dbReference type="AlphaFoldDB" id="A0A1Y5SAV2"/>
<feature type="transmembrane region" description="Helical" evidence="1">
    <location>
        <begin position="41"/>
        <end position="61"/>
    </location>
</feature>
<dbReference type="Proteomes" id="UP000193200">
    <property type="component" value="Unassembled WGS sequence"/>
</dbReference>
<name>A0A1Y5SAV2_9PROT</name>
<accession>A0A1Y5SAV2</accession>
<keyword evidence="1" id="KW-1133">Transmembrane helix</keyword>
<organism evidence="3 4">
    <name type="scientific">Oceanibacterium hippocampi</name>
    <dbReference type="NCBI Taxonomy" id="745714"/>
    <lineage>
        <taxon>Bacteria</taxon>
        <taxon>Pseudomonadati</taxon>
        <taxon>Pseudomonadota</taxon>
        <taxon>Alphaproteobacteria</taxon>
        <taxon>Sneathiellales</taxon>
        <taxon>Sneathiellaceae</taxon>
        <taxon>Oceanibacterium</taxon>
    </lineage>
</organism>
<dbReference type="Pfam" id="PF09335">
    <property type="entry name" value="VTT_dom"/>
    <property type="match status" value="1"/>
</dbReference>
<evidence type="ECO:0000259" key="2">
    <source>
        <dbReference type="Pfam" id="PF09335"/>
    </source>
</evidence>
<keyword evidence="1" id="KW-0472">Membrane</keyword>
<dbReference type="OrthoDB" id="9814483at2"/>
<dbReference type="EMBL" id="FWFR01000001">
    <property type="protein sequence ID" value="SLN34917.1"/>
    <property type="molecule type" value="Genomic_DNA"/>
</dbReference>
<evidence type="ECO:0000313" key="4">
    <source>
        <dbReference type="Proteomes" id="UP000193200"/>
    </source>
</evidence>
<dbReference type="PANTHER" id="PTHR42709">
    <property type="entry name" value="ALKALINE PHOSPHATASE LIKE PROTEIN"/>
    <property type="match status" value="1"/>
</dbReference>
<evidence type="ECO:0000313" key="3">
    <source>
        <dbReference type="EMBL" id="SLN34917.1"/>
    </source>
</evidence>
<dbReference type="InterPro" id="IPR032816">
    <property type="entry name" value="VTT_dom"/>
</dbReference>
<dbReference type="FunCoup" id="A0A1Y5SAV2">
    <property type="interactions" value="28"/>
</dbReference>
<feature type="transmembrane region" description="Helical" evidence="1">
    <location>
        <begin position="120"/>
        <end position="142"/>
    </location>
</feature>
<proteinExistence type="predicted"/>
<feature type="domain" description="VTT" evidence="2">
    <location>
        <begin position="41"/>
        <end position="141"/>
    </location>
</feature>
<sequence length="145" mass="15995">MTDFGVYAGLFAIAFLAATILPAQSEAGLSALLLAGDRPVLLLVAVASAGNTLGAVVNWLLGRFIERFRGRRWFPASPAQVERASGWYRRYGYWSLLLSWVPFIGDPLTLVAGLLREPLWRFLALVTLAKTGRYVVVAMIVLQWV</sequence>
<dbReference type="PANTHER" id="PTHR42709:SF4">
    <property type="entry name" value="INNER MEMBRANE PROTEIN YQAA"/>
    <property type="match status" value="1"/>
</dbReference>
<reference evidence="3 4" key="1">
    <citation type="submission" date="2017-03" db="EMBL/GenBank/DDBJ databases">
        <authorList>
            <person name="Afonso C.L."/>
            <person name="Miller P.J."/>
            <person name="Scott M.A."/>
            <person name="Spackman E."/>
            <person name="Goraichik I."/>
            <person name="Dimitrov K.M."/>
            <person name="Suarez D.L."/>
            <person name="Swayne D.E."/>
        </authorList>
    </citation>
    <scope>NUCLEOTIDE SEQUENCE [LARGE SCALE GENOMIC DNA]</scope>
    <source>
        <strain evidence="3 4">CECT 7691</strain>
    </source>
</reference>
<protein>
    <submittedName>
        <fullName evidence="3">Inner membrane protein YqaA</fullName>
    </submittedName>
</protein>
<dbReference type="RefSeq" id="WP_085882593.1">
    <property type="nucleotide sequence ID" value="NZ_FWFR01000001.1"/>
</dbReference>
<keyword evidence="1" id="KW-0812">Transmembrane</keyword>
<keyword evidence="4" id="KW-1185">Reference proteome</keyword>
<feature type="transmembrane region" description="Helical" evidence="1">
    <location>
        <begin position="93"/>
        <end position="114"/>
    </location>
</feature>